<evidence type="ECO:0000256" key="12">
    <source>
        <dbReference type="ARBA" id="ARBA00022895"/>
    </source>
</evidence>
<feature type="compositionally biased region" description="Basic and acidic residues" evidence="18">
    <location>
        <begin position="354"/>
        <end position="373"/>
    </location>
</feature>
<dbReference type="FunFam" id="1.10.1600.10:FF:000002">
    <property type="entry name" value="X-ray repair cross-complementing protein 5"/>
    <property type="match status" value="1"/>
</dbReference>
<dbReference type="InterPro" id="IPR002035">
    <property type="entry name" value="VWF_A"/>
</dbReference>
<gene>
    <name evidence="20" type="ORF">C8F04DRAFT_1220767</name>
</gene>
<evidence type="ECO:0000256" key="1">
    <source>
        <dbReference type="ARBA" id="ARBA00004123"/>
    </source>
</evidence>
<dbReference type="Pfam" id="PF02735">
    <property type="entry name" value="Ku"/>
    <property type="match status" value="1"/>
</dbReference>
<evidence type="ECO:0000259" key="19">
    <source>
        <dbReference type="PROSITE" id="PS50234"/>
    </source>
</evidence>
<dbReference type="PROSITE" id="PS50234">
    <property type="entry name" value="VWFA"/>
    <property type="match status" value="1"/>
</dbReference>
<organism evidence="20 21">
    <name type="scientific">Mycena alexandri</name>
    <dbReference type="NCBI Taxonomy" id="1745969"/>
    <lineage>
        <taxon>Eukaryota</taxon>
        <taxon>Fungi</taxon>
        <taxon>Dikarya</taxon>
        <taxon>Basidiomycota</taxon>
        <taxon>Agaricomycotina</taxon>
        <taxon>Agaricomycetes</taxon>
        <taxon>Agaricomycetidae</taxon>
        <taxon>Agaricales</taxon>
        <taxon>Marasmiineae</taxon>
        <taxon>Mycenaceae</taxon>
        <taxon>Mycena</taxon>
    </lineage>
</organism>
<dbReference type="InterPro" id="IPR006164">
    <property type="entry name" value="DNA_bd_Ku70/Ku80"/>
</dbReference>
<dbReference type="SMART" id="SM00559">
    <property type="entry name" value="Ku78"/>
    <property type="match status" value="1"/>
</dbReference>
<evidence type="ECO:0000256" key="18">
    <source>
        <dbReference type="SAM" id="MobiDB-lite"/>
    </source>
</evidence>
<dbReference type="GO" id="GO:0005524">
    <property type="term" value="F:ATP binding"/>
    <property type="evidence" value="ECO:0007669"/>
    <property type="project" value="UniProtKB-KW"/>
</dbReference>
<name>A0AAD6T448_9AGAR</name>
<dbReference type="GO" id="GO:0043564">
    <property type="term" value="C:Ku70:Ku80 complex"/>
    <property type="evidence" value="ECO:0007669"/>
    <property type="project" value="InterPro"/>
</dbReference>
<evidence type="ECO:0000256" key="14">
    <source>
        <dbReference type="ARBA" id="ARBA00023172"/>
    </source>
</evidence>
<feature type="region of interest" description="Disordered" evidence="18">
    <location>
        <begin position="275"/>
        <end position="394"/>
    </location>
</feature>
<dbReference type="Gene3D" id="3.40.50.410">
    <property type="entry name" value="von Willebrand factor, type A domain"/>
    <property type="match status" value="1"/>
</dbReference>
<dbReference type="GO" id="GO:0006310">
    <property type="term" value="P:DNA recombination"/>
    <property type="evidence" value="ECO:0007669"/>
    <property type="project" value="UniProtKB-KW"/>
</dbReference>
<evidence type="ECO:0000256" key="10">
    <source>
        <dbReference type="ARBA" id="ARBA00022806"/>
    </source>
</evidence>
<dbReference type="Gene3D" id="1.25.40.240">
    <property type="entry name" value="Ku, C-terminal domain"/>
    <property type="match status" value="1"/>
</dbReference>
<sequence>MPAERAGYTVTMFVVDIGPSMAKLRTHDTEGNELVQQITNLQWGLQFVKLKIQEMIFNGRKTDQCGVIVFGSDKTRNILNKRMKEGYERVQEYIPIGQPNAGTLAKLDALEPSAEAGDPLDAVIVAVETQDDYLGSKKTWTRKMVLVTDGENPIEVDDLPETMSRINNLEIGVTVVGIDFDDEEFPYVEEDKSHIKAENETFYATFTEGLTSGVLGTCALALRETVRPDIKLTKSTLMATTLRLGDNETRSEEALQITIKTSKCTALNRPKSWKKFAERRKMKTGPKGTQKKVVVDDEDEDEDDDNKAMDVDGDGPTQTQGTRKVTFAQLKMRTEYYVDRRDHPSDDEGEDGDGDVKMEDVDKVKIPKIKVPEPEPELEDEDDDDGPSNKIDPALEQVDKEELIRGFKYGTTYVPCPDGQFGRLPTKKGIDICGFFLAKNFRRELCLGEIQYIWGDPSQPSQEVALSSIAQALYEKNAYAIARWVSKDGMDAKMGVLAPCIADGIDCLLWAQMPFADDVRKYTFASLDKLVSKKGEVLKEHAFLPTEAMMEAMDEFVDKMDLMDAGEKDEEGNRAPWFDTRLSYNPAIHRIKQAQFHAAVVSDLSKRPLPPPHPELLKYFEPPRRVLKRARDAIEEVKDAFKVKQVPKRVARARKDGHVHAQDDDDEMLLLDAKAPAPSRSQSQSQVNVTVSASHGKGKAKAADPDDSATDDDDDYEDFLAVKNPKAVPAATPKKSTPSPPKKKGGNPLPTPARSLSPSSRRGARSRSRSPSADPENDFEVDPARAPGRIIGTTHPLTDFRNNIARGDMVSKAVEDLAFVITEIVLRPFAKKRGEELMECLGALREVCLKEDEVEAWNDFLKDLRTKCTASEPGNRSFWAKVQEMGRPMSLISDREAEEFGGTSDVSEAGAKKFIAA</sequence>
<dbReference type="GO" id="GO:0000781">
    <property type="term" value="C:chromosome, telomeric region"/>
    <property type="evidence" value="ECO:0007669"/>
    <property type="project" value="UniProtKB-SubCell"/>
</dbReference>
<dbReference type="GO" id="GO:0042162">
    <property type="term" value="F:telomeric DNA binding"/>
    <property type="evidence" value="ECO:0007669"/>
    <property type="project" value="InterPro"/>
</dbReference>
<dbReference type="SUPFAM" id="SSF100939">
    <property type="entry name" value="SPOC domain-like"/>
    <property type="match status" value="1"/>
</dbReference>
<evidence type="ECO:0000313" key="21">
    <source>
        <dbReference type="Proteomes" id="UP001218188"/>
    </source>
</evidence>
<dbReference type="Proteomes" id="UP001218188">
    <property type="component" value="Unassembled WGS sequence"/>
</dbReference>
<evidence type="ECO:0000313" key="20">
    <source>
        <dbReference type="EMBL" id="KAJ7037458.1"/>
    </source>
</evidence>
<dbReference type="InterPro" id="IPR005161">
    <property type="entry name" value="Ku_N"/>
</dbReference>
<evidence type="ECO:0000256" key="5">
    <source>
        <dbReference type="ARBA" id="ARBA00021792"/>
    </source>
</evidence>
<evidence type="ECO:0000256" key="8">
    <source>
        <dbReference type="ARBA" id="ARBA00022763"/>
    </source>
</evidence>
<dbReference type="AlphaFoldDB" id="A0AAD6T448"/>
<dbReference type="InterPro" id="IPR036465">
    <property type="entry name" value="vWFA_dom_sf"/>
</dbReference>
<keyword evidence="7" id="KW-0547">Nucleotide-binding</keyword>
<keyword evidence="10" id="KW-0347">Helicase</keyword>
<accession>A0AAD6T448</accession>
<dbReference type="Gene3D" id="2.40.290.10">
    <property type="match status" value="1"/>
</dbReference>
<evidence type="ECO:0000256" key="2">
    <source>
        <dbReference type="ARBA" id="ARBA00004574"/>
    </source>
</evidence>
<keyword evidence="14" id="KW-0233">DNA recombination</keyword>
<feature type="compositionally biased region" description="Basic and acidic residues" evidence="18">
    <location>
        <begin position="653"/>
        <end position="662"/>
    </location>
</feature>
<evidence type="ECO:0000256" key="17">
    <source>
        <dbReference type="ARBA" id="ARBA00031847"/>
    </source>
</evidence>
<dbReference type="InterPro" id="IPR016194">
    <property type="entry name" value="SPOC-like_C_dom_sf"/>
</dbReference>
<dbReference type="CDD" id="cd00873">
    <property type="entry name" value="KU80"/>
    <property type="match status" value="1"/>
</dbReference>
<keyword evidence="12" id="KW-0779">Telomere</keyword>
<evidence type="ECO:0000256" key="16">
    <source>
        <dbReference type="ARBA" id="ARBA00023242"/>
    </source>
</evidence>
<keyword evidence="15" id="KW-0234">DNA repair</keyword>
<evidence type="ECO:0000256" key="13">
    <source>
        <dbReference type="ARBA" id="ARBA00023125"/>
    </source>
</evidence>
<evidence type="ECO:0000256" key="15">
    <source>
        <dbReference type="ARBA" id="ARBA00023204"/>
    </source>
</evidence>
<feature type="compositionally biased region" description="Low complexity" evidence="18">
    <location>
        <begin position="681"/>
        <end position="694"/>
    </location>
</feature>
<proteinExistence type="inferred from homology"/>
<keyword evidence="11" id="KW-0067">ATP-binding</keyword>
<comment type="caution">
    <text evidence="20">The sequence shown here is derived from an EMBL/GenBank/DDBJ whole genome shotgun (WGS) entry which is preliminary data.</text>
</comment>
<feature type="compositionally biased region" description="Low complexity" evidence="18">
    <location>
        <begin position="752"/>
        <end position="761"/>
    </location>
</feature>
<dbReference type="PANTHER" id="PTHR12604:SF4">
    <property type="entry name" value="X-RAY REPAIR CROSS-COMPLEMENTING PROTEIN 5"/>
    <property type="match status" value="1"/>
</dbReference>
<feature type="compositionally biased region" description="Acidic residues" evidence="18">
    <location>
        <begin position="374"/>
        <end position="386"/>
    </location>
</feature>
<dbReference type="GO" id="GO:0006303">
    <property type="term" value="P:double-strand break repair via nonhomologous end joining"/>
    <property type="evidence" value="ECO:0007669"/>
    <property type="project" value="InterPro"/>
</dbReference>
<keyword evidence="13" id="KW-0238">DNA-binding</keyword>
<comment type="similarity">
    <text evidence="3">Belongs to the ku80 family.</text>
</comment>
<dbReference type="InterPro" id="IPR014893">
    <property type="entry name" value="Ku_PK_bind"/>
</dbReference>
<evidence type="ECO:0000256" key="11">
    <source>
        <dbReference type="ARBA" id="ARBA00022840"/>
    </source>
</evidence>
<feature type="compositionally biased region" description="Basic residues" evidence="18">
    <location>
        <begin position="275"/>
        <end position="284"/>
    </location>
</feature>
<dbReference type="GO" id="GO:0003690">
    <property type="term" value="F:double-stranded DNA binding"/>
    <property type="evidence" value="ECO:0007669"/>
    <property type="project" value="TreeGrafter"/>
</dbReference>
<feature type="compositionally biased region" description="Acidic residues" evidence="18">
    <location>
        <begin position="296"/>
        <end position="305"/>
    </location>
</feature>
<keyword evidence="9" id="KW-0378">Hydrolase</keyword>
<reference evidence="20" key="1">
    <citation type="submission" date="2023-03" db="EMBL/GenBank/DDBJ databases">
        <title>Massive genome expansion in bonnet fungi (Mycena s.s.) driven by repeated elements and novel gene families across ecological guilds.</title>
        <authorList>
            <consortium name="Lawrence Berkeley National Laboratory"/>
            <person name="Harder C.B."/>
            <person name="Miyauchi S."/>
            <person name="Viragh M."/>
            <person name="Kuo A."/>
            <person name="Thoen E."/>
            <person name="Andreopoulos B."/>
            <person name="Lu D."/>
            <person name="Skrede I."/>
            <person name="Drula E."/>
            <person name="Henrissat B."/>
            <person name="Morin E."/>
            <person name="Kohler A."/>
            <person name="Barry K."/>
            <person name="LaButti K."/>
            <person name="Morin E."/>
            <person name="Salamov A."/>
            <person name="Lipzen A."/>
            <person name="Mereny Z."/>
            <person name="Hegedus B."/>
            <person name="Baldrian P."/>
            <person name="Stursova M."/>
            <person name="Weitz H."/>
            <person name="Taylor A."/>
            <person name="Grigoriev I.V."/>
            <person name="Nagy L.G."/>
            <person name="Martin F."/>
            <person name="Kauserud H."/>
        </authorList>
    </citation>
    <scope>NUCLEOTIDE SEQUENCE</scope>
    <source>
        <strain evidence="20">CBHHK200</strain>
    </source>
</reference>
<feature type="domain" description="VWFA" evidence="19">
    <location>
        <begin position="10"/>
        <end position="226"/>
    </location>
</feature>
<dbReference type="Pfam" id="PF03731">
    <property type="entry name" value="Ku_N"/>
    <property type="match status" value="1"/>
</dbReference>
<protein>
    <recommendedName>
        <fullName evidence="5">ATP-dependent DNA helicase II subunit 2</fullName>
        <ecNumber evidence="4">3.6.4.12</ecNumber>
    </recommendedName>
    <alternativeName>
        <fullName evidence="17">ATP-dependent DNA helicase II subunit Ku80</fullName>
    </alternativeName>
</protein>
<evidence type="ECO:0000256" key="4">
    <source>
        <dbReference type="ARBA" id="ARBA00012551"/>
    </source>
</evidence>
<keyword evidence="6" id="KW-0158">Chromosome</keyword>
<dbReference type="Pfam" id="PF08785">
    <property type="entry name" value="Ku_PK_bind"/>
    <property type="match status" value="1"/>
</dbReference>
<dbReference type="GO" id="GO:0003678">
    <property type="term" value="F:DNA helicase activity"/>
    <property type="evidence" value="ECO:0007669"/>
    <property type="project" value="UniProtKB-EC"/>
</dbReference>
<feature type="region of interest" description="Disordered" evidence="18">
    <location>
        <begin position="647"/>
        <end position="794"/>
    </location>
</feature>
<dbReference type="GO" id="GO:0000723">
    <property type="term" value="P:telomere maintenance"/>
    <property type="evidence" value="ECO:0007669"/>
    <property type="project" value="InterPro"/>
</dbReference>
<dbReference type="Gene3D" id="1.10.1600.10">
    <property type="match status" value="1"/>
</dbReference>
<dbReference type="EMBL" id="JARJCM010000037">
    <property type="protein sequence ID" value="KAJ7037458.1"/>
    <property type="molecule type" value="Genomic_DNA"/>
</dbReference>
<feature type="compositionally biased region" description="Basic and acidic residues" evidence="18">
    <location>
        <begin position="332"/>
        <end position="346"/>
    </location>
</feature>
<dbReference type="EC" id="3.6.4.12" evidence="4"/>
<keyword evidence="16" id="KW-0539">Nucleus</keyword>
<dbReference type="SUPFAM" id="SSF101420">
    <property type="entry name" value="C-terminal domain of Ku80"/>
    <property type="match status" value="1"/>
</dbReference>
<dbReference type="PANTHER" id="PTHR12604">
    <property type="entry name" value="KU AUTOANTIGEN DNA HELICASE"/>
    <property type="match status" value="1"/>
</dbReference>
<evidence type="ECO:0000256" key="6">
    <source>
        <dbReference type="ARBA" id="ARBA00022454"/>
    </source>
</evidence>
<dbReference type="SUPFAM" id="SSF53300">
    <property type="entry name" value="vWA-like"/>
    <property type="match status" value="1"/>
</dbReference>
<keyword evidence="8" id="KW-0227">DNA damage</keyword>
<dbReference type="InterPro" id="IPR024193">
    <property type="entry name" value="Ku80"/>
</dbReference>
<keyword evidence="21" id="KW-1185">Reference proteome</keyword>
<dbReference type="GO" id="GO:0016787">
    <property type="term" value="F:hydrolase activity"/>
    <property type="evidence" value="ECO:0007669"/>
    <property type="project" value="UniProtKB-KW"/>
</dbReference>
<evidence type="ECO:0000256" key="3">
    <source>
        <dbReference type="ARBA" id="ARBA00007726"/>
    </source>
</evidence>
<dbReference type="GO" id="GO:0003684">
    <property type="term" value="F:damaged DNA binding"/>
    <property type="evidence" value="ECO:0007669"/>
    <property type="project" value="InterPro"/>
</dbReference>
<feature type="compositionally biased region" description="Acidic residues" evidence="18">
    <location>
        <begin position="705"/>
        <end position="718"/>
    </location>
</feature>
<comment type="subcellular location">
    <subcellularLocation>
        <location evidence="2">Chromosome</location>
        <location evidence="2">Telomere</location>
    </subcellularLocation>
    <subcellularLocation>
        <location evidence="1">Nucleus</location>
    </subcellularLocation>
</comment>
<dbReference type="InterPro" id="IPR036494">
    <property type="entry name" value="Ku_C_sf"/>
</dbReference>
<evidence type="ECO:0000256" key="7">
    <source>
        <dbReference type="ARBA" id="ARBA00022741"/>
    </source>
</evidence>
<evidence type="ECO:0000256" key="9">
    <source>
        <dbReference type="ARBA" id="ARBA00022801"/>
    </source>
</evidence>